<comment type="caution">
    <text evidence="1">The sequence shown here is derived from an EMBL/GenBank/DDBJ whole genome shotgun (WGS) entry which is preliminary data.</text>
</comment>
<organism evidence="1 2">
    <name type="scientific">Clostridium frigoriphilum</name>
    <dbReference type="NCBI Taxonomy" id="443253"/>
    <lineage>
        <taxon>Bacteria</taxon>
        <taxon>Bacillati</taxon>
        <taxon>Bacillota</taxon>
        <taxon>Clostridia</taxon>
        <taxon>Eubacteriales</taxon>
        <taxon>Clostridiaceae</taxon>
        <taxon>Clostridium</taxon>
    </lineage>
</organism>
<dbReference type="RefSeq" id="WP_216255624.1">
    <property type="nucleotide sequence ID" value="NZ_JAZHFS010000045.1"/>
</dbReference>
<sequence length="83" mass="9708">MKIVPDDNNIKVGKLTYKDDYIGRLGIKQECDNIIVNVEFEDYDANCVPDSVDFPVDDELEMYPIINYIITKFNYKFHSKPLN</sequence>
<name>A0ABU7UW25_9CLOT</name>
<protein>
    <submittedName>
        <fullName evidence="1">Uncharacterized protein</fullName>
    </submittedName>
</protein>
<evidence type="ECO:0000313" key="1">
    <source>
        <dbReference type="EMBL" id="MEF2115244.1"/>
    </source>
</evidence>
<evidence type="ECO:0000313" key="2">
    <source>
        <dbReference type="Proteomes" id="UP001498469"/>
    </source>
</evidence>
<keyword evidence="2" id="KW-1185">Reference proteome</keyword>
<dbReference type="EMBL" id="JAZHFS010000045">
    <property type="protein sequence ID" value="MEF2115244.1"/>
    <property type="molecule type" value="Genomic_DNA"/>
</dbReference>
<accession>A0ABU7UW25</accession>
<proteinExistence type="predicted"/>
<gene>
    <name evidence="1" type="ORF">SJI18_23475</name>
</gene>
<reference evidence="1 2" key="1">
    <citation type="submission" date="2023-11" db="EMBL/GenBank/DDBJ databases">
        <title>Draft genome sequence of a psychrophilic Clostridium strain from permafrost water brine.</title>
        <authorList>
            <person name="Shcherbakova V.A."/>
            <person name="Trubitsyn V.E."/>
            <person name="Zakharyuk A.G."/>
        </authorList>
    </citation>
    <scope>NUCLEOTIDE SEQUENCE [LARGE SCALE GENOMIC DNA]</scope>
    <source>
        <strain evidence="1 2">14F</strain>
    </source>
</reference>
<dbReference type="Proteomes" id="UP001498469">
    <property type="component" value="Unassembled WGS sequence"/>
</dbReference>